<proteinExistence type="predicted"/>
<dbReference type="EMBL" id="FOIB01000013">
    <property type="protein sequence ID" value="SEU39044.1"/>
    <property type="molecule type" value="Genomic_DNA"/>
</dbReference>
<sequence>MAGGDDEVLRPDWLSKTLAGVLLGLVLAFGVSGLLSLALSPMATSSRNQLVMWSVMPVWMGVLGGCFFFRTGPRAWLWLGGATVLTWGAFLLLRNL</sequence>
<dbReference type="Proteomes" id="UP000183760">
    <property type="component" value="Unassembled WGS sequence"/>
</dbReference>
<comment type="caution">
    <text evidence="2">The sequence shown here is derived from an EMBL/GenBank/DDBJ whole genome shotgun (WGS) entry which is preliminary data.</text>
</comment>
<reference evidence="2 5" key="2">
    <citation type="submission" date="2019-07" db="EMBL/GenBank/DDBJ databases">
        <title>Whole genome shotgun sequence of Myxococcus fulvus NBRC 100333.</title>
        <authorList>
            <person name="Hosoyama A."/>
            <person name="Uohara A."/>
            <person name="Ohji S."/>
            <person name="Ichikawa N."/>
        </authorList>
    </citation>
    <scope>NUCLEOTIDE SEQUENCE [LARGE SCALE GENOMIC DNA]</scope>
    <source>
        <strain evidence="2 5">NBRC 100333</strain>
    </source>
</reference>
<dbReference type="RefSeq" id="WP_074958510.1">
    <property type="nucleotide sequence ID" value="NZ_BJXR01000052.1"/>
</dbReference>
<feature type="transmembrane region" description="Helical" evidence="1">
    <location>
        <begin position="76"/>
        <end position="93"/>
    </location>
</feature>
<keyword evidence="1" id="KW-0812">Transmembrane</keyword>
<evidence type="ECO:0000313" key="4">
    <source>
        <dbReference type="Proteomes" id="UP000183760"/>
    </source>
</evidence>
<evidence type="ECO:0000256" key="1">
    <source>
        <dbReference type="SAM" id="Phobius"/>
    </source>
</evidence>
<keyword evidence="1" id="KW-0472">Membrane</keyword>
<organism evidence="2 5">
    <name type="scientific">Myxococcus fulvus</name>
    <dbReference type="NCBI Taxonomy" id="33"/>
    <lineage>
        <taxon>Bacteria</taxon>
        <taxon>Pseudomonadati</taxon>
        <taxon>Myxococcota</taxon>
        <taxon>Myxococcia</taxon>
        <taxon>Myxococcales</taxon>
        <taxon>Cystobacterineae</taxon>
        <taxon>Myxococcaceae</taxon>
        <taxon>Myxococcus</taxon>
    </lineage>
</organism>
<keyword evidence="4" id="KW-1185">Reference proteome</keyword>
<evidence type="ECO:0000313" key="2">
    <source>
        <dbReference type="EMBL" id="GEN11993.1"/>
    </source>
</evidence>
<dbReference type="EMBL" id="BJXR01000052">
    <property type="protein sequence ID" value="GEN11993.1"/>
    <property type="molecule type" value="Genomic_DNA"/>
</dbReference>
<feature type="transmembrane region" description="Helical" evidence="1">
    <location>
        <begin position="18"/>
        <end position="38"/>
    </location>
</feature>
<dbReference type="Proteomes" id="UP000321514">
    <property type="component" value="Unassembled WGS sequence"/>
</dbReference>
<reference evidence="3 4" key="1">
    <citation type="submission" date="2016-10" db="EMBL/GenBank/DDBJ databases">
        <authorList>
            <person name="Varghese N."/>
            <person name="Submissions S."/>
        </authorList>
    </citation>
    <scope>NUCLEOTIDE SEQUENCE [LARGE SCALE GENOMIC DNA]</scope>
    <source>
        <strain evidence="3 4">DSM 16525</strain>
    </source>
</reference>
<gene>
    <name evidence="2" type="ORF">MFU01_70300</name>
    <name evidence="3" type="ORF">SAMN05443572_113285</name>
</gene>
<dbReference type="STRING" id="1334629.MFUL124B02_11180"/>
<dbReference type="AlphaFoldDB" id="A0A511TEA8"/>
<feature type="transmembrane region" description="Helical" evidence="1">
    <location>
        <begin position="50"/>
        <end position="70"/>
    </location>
</feature>
<keyword evidence="1" id="KW-1133">Transmembrane helix</keyword>
<accession>A0A511TEA8</accession>
<evidence type="ECO:0000313" key="5">
    <source>
        <dbReference type="Proteomes" id="UP000321514"/>
    </source>
</evidence>
<dbReference type="OrthoDB" id="8911335at2"/>
<evidence type="ECO:0000313" key="3">
    <source>
        <dbReference type="EMBL" id="SEU39044.1"/>
    </source>
</evidence>
<name>A0A511TEA8_MYXFU</name>
<protein>
    <submittedName>
        <fullName evidence="2">Uncharacterized protein</fullName>
    </submittedName>
</protein>